<dbReference type="EMBL" id="AP025739">
    <property type="protein sequence ID" value="BDI29395.1"/>
    <property type="molecule type" value="Genomic_DNA"/>
</dbReference>
<dbReference type="RefSeq" id="WP_119322717.1">
    <property type="nucleotide sequence ID" value="NZ_AP025739.1"/>
</dbReference>
<keyword evidence="2" id="KW-1185">Reference proteome</keyword>
<dbReference type="KEGG" id="ccot:CCAX7_14460"/>
<protein>
    <submittedName>
        <fullName evidence="1">Uncharacterized protein</fullName>
    </submittedName>
</protein>
<dbReference type="OrthoDB" id="4397445at2"/>
<gene>
    <name evidence="1" type="ORF">CCAX7_14460</name>
</gene>
<sequence>MADLSLGWQLLVDTPARAFGFQRTPPYMHTEMIELLAPFRDGQALVSKSSVQLNGLRAIPEIGVMILEPRPSRVDTRLADYEFPTTGATDWTEGNDSTTGKISLEMTNATADHTFDIRTVTLLPVNASFYTRIKRGQAVNGATVSANTYYTIMVVGEDTPPGNDVGATPFRLILQDGKPPFLQQGVDNNTGDWYWGGYGENGVMGTVSDSSQLFEEQNRVIVVEWFVFPDQNALIVRLAGGKDTLVFKPENIQPDTTTGLTYKNIGNVSVLAGKIRLYGQNGTAGFQYLPVEFAPNGFFISAEVPLPFVYQGNGGVYLPGASFPDGSGFTWTISQTDYTGTRVKYTLLVTGTDDPDATSVSVSPIITSIQMRIPPVFDYTATIGVTRDVSSMIGRIEERQWYDIDTGIVRTQVGLTFSNAYGDFTGADGTHRAVQYSRWLNVRNAYGQMQPLSDPITFLTGWAGHESAVWKADPRREFDLILDDRWWPMTRQQCGALPFADLWCGKAVWRFLLNMAGVRDEDIADTFKTCDFGPLPEGCNHYKLPGGTYTTPKMSFSPEQTFLSAMEEVSDMFNAVLFWNSQGVFDGFEYDPGIYQTPFKGTFGVTDSGNPLNSDFLTALWRQINFRVNTKDRRTSVAAIGKNPSTNSLQMTNLSADDVIPGFTANIHGFREPYIKASNRFSDPVFSDVYAKKMLQKRMLPNLFAEFSACFLPNLFAMDRYGVVLNTDDIVGGTQLVCEEIRSVYDVSNPDDFGSTIDGRWVGNF</sequence>
<name>A0A402CZL9_9BACT</name>
<reference evidence="1 2" key="1">
    <citation type="journal article" date="2019" name="Int. J. Syst. Evol. Microbiol.">
        <title>Capsulimonas corticalis gen. nov., sp. nov., an aerobic capsulated bacterium, of a novel bacterial order, Capsulimonadales ord. nov., of the class Armatimonadia of the phylum Armatimonadetes.</title>
        <authorList>
            <person name="Li J."/>
            <person name="Kudo C."/>
            <person name="Tonouchi A."/>
        </authorList>
    </citation>
    <scope>NUCLEOTIDE SEQUENCE [LARGE SCALE GENOMIC DNA]</scope>
    <source>
        <strain evidence="1 2">AX-7</strain>
    </source>
</reference>
<proteinExistence type="predicted"/>
<evidence type="ECO:0000313" key="1">
    <source>
        <dbReference type="EMBL" id="BDI29395.1"/>
    </source>
</evidence>
<dbReference type="AlphaFoldDB" id="A0A402CZL9"/>
<organism evidence="1 2">
    <name type="scientific">Capsulimonas corticalis</name>
    <dbReference type="NCBI Taxonomy" id="2219043"/>
    <lineage>
        <taxon>Bacteria</taxon>
        <taxon>Bacillati</taxon>
        <taxon>Armatimonadota</taxon>
        <taxon>Armatimonadia</taxon>
        <taxon>Capsulimonadales</taxon>
        <taxon>Capsulimonadaceae</taxon>
        <taxon>Capsulimonas</taxon>
    </lineage>
</organism>
<evidence type="ECO:0000313" key="2">
    <source>
        <dbReference type="Proteomes" id="UP000287394"/>
    </source>
</evidence>
<accession>A0A402CZL9</accession>
<dbReference type="Proteomes" id="UP000287394">
    <property type="component" value="Chromosome"/>
</dbReference>